<evidence type="ECO:0000256" key="1">
    <source>
        <dbReference type="ARBA" id="ARBA00004141"/>
    </source>
</evidence>
<keyword evidence="4 6" id="KW-0472">Membrane</keyword>
<dbReference type="PANTHER" id="PTHR28152:SF1">
    <property type="entry name" value="HYDROXYACYL-THIOESTER DEHYDRATASE TYPE 2, MITOCHONDRIAL"/>
    <property type="match status" value="1"/>
</dbReference>
<name>A0A9W4K6N6_9EURO</name>
<dbReference type="GO" id="GO:0016020">
    <property type="term" value="C:membrane"/>
    <property type="evidence" value="ECO:0007669"/>
    <property type="project" value="UniProtKB-SubCell"/>
</dbReference>
<evidence type="ECO:0000256" key="3">
    <source>
        <dbReference type="ARBA" id="ARBA00022989"/>
    </source>
</evidence>
<organism evidence="7 8">
    <name type="scientific">Penicillium salamii</name>
    <dbReference type="NCBI Taxonomy" id="1612424"/>
    <lineage>
        <taxon>Eukaryota</taxon>
        <taxon>Fungi</taxon>
        <taxon>Dikarya</taxon>
        <taxon>Ascomycota</taxon>
        <taxon>Pezizomycotina</taxon>
        <taxon>Eurotiomycetes</taxon>
        <taxon>Eurotiomycetidae</taxon>
        <taxon>Eurotiales</taxon>
        <taxon>Aspergillaceae</taxon>
        <taxon>Penicillium</taxon>
    </lineage>
</organism>
<keyword evidence="2 6" id="KW-0812">Transmembrane</keyword>
<sequence length="699" mass="77969">MGKERQTNTSNAGYRFKAELPFAGRTLCFMKSIRLLSRGGAPCSAFQTAFRSASRGYASLSDRLYHELTTRSLPLTYDYLHPQPSHLLNLTLRDLLPSPPPLDTTLPSIRNPSPLPVGHHLIYFPPQVTLSQLLPDCTDTLHTPGEPFNRRLWAGGNLRFPAPSPSLDGSRAVCLESIRNVVVKGREGDEKVIVTIERRVGNVPEQESAEQTRKRIWTDNEADAGESSVIENRDLIFMRLKTSTQIEADKAQFGEPARIVKRKCAYSITSREKELKWKNTAPSDATFRHAIMPTKALLFRFSALTFNAHSIHLDKGYTQNEEGYRNLLVHGPLTLTLLLSVVQHHLGQLNLHINAIEYKNIAPLFVEEKLVICGKPKNGTGAWDVWIEGANGGLAVRGTVQTKFAHLFFTATSAFFSFLFPTTFSSCFDPCDQLTEIYSSIMDLFWAAPPVTRTLTALTLVQSALMHGKLLSKSYAVFAPSLIFALPPQIYRLFTPFLLTGPKLEFAFDVYFIYKYGSAMENSMAPGEFFIYLLFVAFNLMITAGWYLGAVIFTQPMIMAFIYSYSQLNRGQRTHFMFIDIPVVVLPYAMLLITMVVRGWQAAMIEAMGIPAAHLYNFLTHIYPVYGGGRNLLTVPAFVERYFKRADDKNRSYGWASQSSTQASTASQGGSSGSTSGSSWGWTSSNSWKGRGAGRRLGG</sequence>
<dbReference type="GO" id="GO:0005739">
    <property type="term" value="C:mitochondrion"/>
    <property type="evidence" value="ECO:0007669"/>
    <property type="project" value="TreeGrafter"/>
</dbReference>
<evidence type="ECO:0000256" key="4">
    <source>
        <dbReference type="ARBA" id="ARBA00023136"/>
    </source>
</evidence>
<dbReference type="GO" id="GO:0019171">
    <property type="term" value="F:(3R)-hydroxyacyl-[acyl-carrier-protein] dehydratase activity"/>
    <property type="evidence" value="ECO:0007669"/>
    <property type="project" value="TreeGrafter"/>
</dbReference>
<dbReference type="SUPFAM" id="SSF54637">
    <property type="entry name" value="Thioesterase/thiol ester dehydrase-isomerase"/>
    <property type="match status" value="1"/>
</dbReference>
<dbReference type="AlphaFoldDB" id="A0A9W4K6N6"/>
<proteinExistence type="predicted"/>
<reference evidence="7" key="1">
    <citation type="submission" date="2021-07" db="EMBL/GenBank/DDBJ databases">
        <authorList>
            <person name="Branca A.L. A."/>
        </authorList>
    </citation>
    <scope>NUCLEOTIDE SEQUENCE</scope>
</reference>
<protein>
    <submittedName>
        <fullName evidence="7">Uncharacterized protein</fullName>
    </submittedName>
</protein>
<evidence type="ECO:0000256" key="5">
    <source>
        <dbReference type="SAM" id="MobiDB-lite"/>
    </source>
</evidence>
<keyword evidence="3 6" id="KW-1133">Transmembrane helix</keyword>
<feature type="region of interest" description="Disordered" evidence="5">
    <location>
        <begin position="657"/>
        <end position="699"/>
    </location>
</feature>
<dbReference type="PANTHER" id="PTHR28152">
    <property type="entry name" value="HYDROXYACYL-THIOESTER DEHYDRATASE TYPE 2, MITOCHONDRIAL"/>
    <property type="match status" value="1"/>
</dbReference>
<evidence type="ECO:0000256" key="6">
    <source>
        <dbReference type="SAM" id="Phobius"/>
    </source>
</evidence>
<evidence type="ECO:0000313" key="7">
    <source>
        <dbReference type="EMBL" id="CAG8431100.1"/>
    </source>
</evidence>
<keyword evidence="8" id="KW-1185">Reference proteome</keyword>
<feature type="compositionally biased region" description="Low complexity" evidence="5">
    <location>
        <begin position="657"/>
        <end position="685"/>
    </location>
</feature>
<dbReference type="Pfam" id="PF04511">
    <property type="entry name" value="DER1"/>
    <property type="match status" value="1"/>
</dbReference>
<evidence type="ECO:0000256" key="2">
    <source>
        <dbReference type="ARBA" id="ARBA00022692"/>
    </source>
</evidence>
<dbReference type="Proteomes" id="UP001152649">
    <property type="component" value="Unassembled WGS sequence"/>
</dbReference>
<comment type="subcellular location">
    <subcellularLocation>
        <location evidence="1">Membrane</location>
        <topology evidence="1">Multi-pass membrane protein</topology>
    </subcellularLocation>
</comment>
<dbReference type="InterPro" id="IPR029069">
    <property type="entry name" value="HotDog_dom_sf"/>
</dbReference>
<dbReference type="InterPro" id="IPR052741">
    <property type="entry name" value="Mitochondrial_HTD2"/>
</dbReference>
<dbReference type="Gene3D" id="3.10.129.10">
    <property type="entry name" value="Hotdog Thioesterase"/>
    <property type="match status" value="1"/>
</dbReference>
<feature type="transmembrane region" description="Helical" evidence="6">
    <location>
        <begin position="529"/>
        <end position="554"/>
    </location>
</feature>
<dbReference type="InterPro" id="IPR035952">
    <property type="entry name" value="Rhomboid-like_sf"/>
</dbReference>
<evidence type="ECO:0000313" key="8">
    <source>
        <dbReference type="Proteomes" id="UP001152649"/>
    </source>
</evidence>
<feature type="transmembrane region" description="Helical" evidence="6">
    <location>
        <begin position="575"/>
        <end position="597"/>
    </location>
</feature>
<accession>A0A9W4K6N6</accession>
<dbReference type="EMBL" id="CAJVPG010000466">
    <property type="protein sequence ID" value="CAG8431100.1"/>
    <property type="molecule type" value="Genomic_DNA"/>
</dbReference>
<gene>
    <name evidence="7" type="ORF">PSALAMII_LOCUS11434</name>
</gene>
<comment type="caution">
    <text evidence="7">The sequence shown here is derived from an EMBL/GenBank/DDBJ whole genome shotgun (WGS) entry which is preliminary data.</text>
</comment>
<dbReference type="SUPFAM" id="SSF144091">
    <property type="entry name" value="Rhomboid-like"/>
    <property type="match status" value="1"/>
</dbReference>
<dbReference type="InterPro" id="IPR007599">
    <property type="entry name" value="DER1"/>
</dbReference>